<feature type="domain" description="YrdC-like" evidence="1">
    <location>
        <begin position="14"/>
        <end position="200"/>
    </location>
</feature>
<sequence>MANILRVHPDNPQPRSIKSAIDTLKNGGLIIYPTDSGYAIGWVMDNLKAPQVVALIKEIDAHHHFTMMCRNISQMTDFVLVDNVAFRLIKHHTPGAYTFIMPATRRVPKKLQHQKRKTIGVRIADHNVVNALLDELGEPMMTSTLEFPDVGMYELDVDDIELKVGNRVNTIIDVGYCAQEPSTVVDLSMGEVNIIRQGKGEIDFV</sequence>
<dbReference type="PANTHER" id="PTHR42828">
    <property type="entry name" value="DHBP SYNTHASE RIBB-LIKE ALPHA/BETA DOMAIN-CONTAINING PROTEIN"/>
    <property type="match status" value="1"/>
</dbReference>
<dbReference type="EMBL" id="UOFA01000137">
    <property type="protein sequence ID" value="VAW44804.1"/>
    <property type="molecule type" value="Genomic_DNA"/>
</dbReference>
<gene>
    <name evidence="2" type="ORF">MNBD_GAMMA02-1718</name>
</gene>
<dbReference type="PROSITE" id="PS51163">
    <property type="entry name" value="YRDC"/>
    <property type="match status" value="1"/>
</dbReference>
<proteinExistence type="predicted"/>
<evidence type="ECO:0000259" key="1">
    <source>
        <dbReference type="PROSITE" id="PS51163"/>
    </source>
</evidence>
<dbReference type="PANTHER" id="PTHR42828:SF3">
    <property type="entry name" value="THREONYLCARBAMOYL-AMP SYNTHASE"/>
    <property type="match status" value="1"/>
</dbReference>
<name>A0A3B0WMJ7_9ZZZZ</name>
<dbReference type="InterPro" id="IPR006070">
    <property type="entry name" value="Sua5-like_dom"/>
</dbReference>
<dbReference type="AlphaFoldDB" id="A0A3B0WMJ7"/>
<dbReference type="Pfam" id="PF01300">
    <property type="entry name" value="Sua5_yciO_yrdC"/>
    <property type="match status" value="1"/>
</dbReference>
<protein>
    <submittedName>
        <fullName evidence="2">Hypothetical YciO protein, TsaC/YrdC paralog</fullName>
    </submittedName>
</protein>
<dbReference type="NCBIfam" id="TIGR00057">
    <property type="entry name" value="L-threonylcarbamoyladenylate synthase"/>
    <property type="match status" value="1"/>
</dbReference>
<evidence type="ECO:0000313" key="2">
    <source>
        <dbReference type="EMBL" id="VAW44804.1"/>
    </source>
</evidence>
<dbReference type="InterPro" id="IPR052532">
    <property type="entry name" value="SUA5_domain"/>
</dbReference>
<dbReference type="GO" id="GO:0003725">
    <property type="term" value="F:double-stranded RNA binding"/>
    <property type="evidence" value="ECO:0007669"/>
    <property type="project" value="InterPro"/>
</dbReference>
<dbReference type="Gene3D" id="3.90.870.10">
    <property type="entry name" value="DHBP synthase"/>
    <property type="match status" value="1"/>
</dbReference>
<dbReference type="InterPro" id="IPR017945">
    <property type="entry name" value="DHBP_synth_RibB-like_a/b_dom"/>
</dbReference>
<accession>A0A3B0WMJ7</accession>
<dbReference type="SUPFAM" id="SSF55821">
    <property type="entry name" value="YrdC/RibB"/>
    <property type="match status" value="1"/>
</dbReference>
<organism evidence="2">
    <name type="scientific">hydrothermal vent metagenome</name>
    <dbReference type="NCBI Taxonomy" id="652676"/>
    <lineage>
        <taxon>unclassified sequences</taxon>
        <taxon>metagenomes</taxon>
        <taxon>ecological metagenomes</taxon>
    </lineage>
</organism>
<reference evidence="2" key="1">
    <citation type="submission" date="2018-06" db="EMBL/GenBank/DDBJ databases">
        <authorList>
            <person name="Zhirakovskaya E."/>
        </authorList>
    </citation>
    <scope>NUCLEOTIDE SEQUENCE</scope>
</reference>